<dbReference type="EMBL" id="MU069742">
    <property type="protein sequence ID" value="KAF5834704.1"/>
    <property type="molecule type" value="Genomic_DNA"/>
</dbReference>
<dbReference type="Proteomes" id="UP000815325">
    <property type="component" value="Unassembled WGS sequence"/>
</dbReference>
<evidence type="ECO:0000313" key="3">
    <source>
        <dbReference type="Proteomes" id="UP000815325"/>
    </source>
</evidence>
<accession>A0ABQ7GJF5</accession>
<evidence type="ECO:0008006" key="4">
    <source>
        <dbReference type="Google" id="ProtNLM"/>
    </source>
</evidence>
<proteinExistence type="predicted"/>
<comment type="caution">
    <text evidence="2">The sequence shown here is derived from an EMBL/GenBank/DDBJ whole genome shotgun (WGS) entry which is preliminary data.</text>
</comment>
<evidence type="ECO:0000256" key="1">
    <source>
        <dbReference type="SAM" id="MobiDB-lite"/>
    </source>
</evidence>
<feature type="non-terminal residue" evidence="2">
    <location>
        <position position="1"/>
    </location>
</feature>
<organism evidence="2 3">
    <name type="scientific">Dunaliella salina</name>
    <name type="common">Green alga</name>
    <name type="synonym">Protococcus salinus</name>
    <dbReference type="NCBI Taxonomy" id="3046"/>
    <lineage>
        <taxon>Eukaryota</taxon>
        <taxon>Viridiplantae</taxon>
        <taxon>Chlorophyta</taxon>
        <taxon>core chlorophytes</taxon>
        <taxon>Chlorophyceae</taxon>
        <taxon>CS clade</taxon>
        <taxon>Chlamydomonadales</taxon>
        <taxon>Dunaliellaceae</taxon>
        <taxon>Dunaliella</taxon>
    </lineage>
</organism>
<gene>
    <name evidence="2" type="ORF">DUNSADRAFT_8529</name>
</gene>
<protein>
    <recommendedName>
        <fullName evidence="4">Encoded protein</fullName>
    </recommendedName>
</protein>
<feature type="compositionally biased region" description="Basic and acidic residues" evidence="1">
    <location>
        <begin position="88"/>
        <end position="99"/>
    </location>
</feature>
<reference evidence="2" key="1">
    <citation type="submission" date="2017-08" db="EMBL/GenBank/DDBJ databases">
        <authorList>
            <person name="Polle J.E."/>
            <person name="Barry K."/>
            <person name="Cushman J."/>
            <person name="Schmutz J."/>
            <person name="Tran D."/>
            <person name="Hathwaick L.T."/>
            <person name="Yim W.C."/>
            <person name="Jenkins J."/>
            <person name="Mckie-Krisberg Z.M."/>
            <person name="Prochnik S."/>
            <person name="Lindquist E."/>
            <person name="Dockter R.B."/>
            <person name="Adam C."/>
            <person name="Molina H."/>
            <person name="Bunkerborg J."/>
            <person name="Jin E."/>
            <person name="Buchheim M."/>
            <person name="Magnuson J."/>
        </authorList>
    </citation>
    <scope>NUCLEOTIDE SEQUENCE</scope>
    <source>
        <strain evidence="2">CCAP 19/18</strain>
    </source>
</reference>
<evidence type="ECO:0000313" key="2">
    <source>
        <dbReference type="EMBL" id="KAF5834704.1"/>
    </source>
</evidence>
<feature type="region of interest" description="Disordered" evidence="1">
    <location>
        <begin position="77"/>
        <end position="99"/>
    </location>
</feature>
<keyword evidence="3" id="KW-1185">Reference proteome</keyword>
<sequence length="99" mass="11185">VPRPAYATRRFNVLRRVFGCRSGGKRPRTRGLELGELTAGCHLSMTRVLSLRACHMCATQMDLGPNAIQAHAITPTTRRVTRTRTRARKSENKVHRFAK</sequence>
<name>A0ABQ7GJF5_DUNSA</name>